<dbReference type="InterPro" id="IPR029463">
    <property type="entry name" value="Lys_MEP"/>
</dbReference>
<protein>
    <recommendedName>
        <fullName evidence="1">Lysine-specific metallo-endopeptidase domain-containing protein</fullName>
    </recommendedName>
</protein>
<proteinExistence type="predicted"/>
<evidence type="ECO:0000259" key="1">
    <source>
        <dbReference type="SMART" id="SM01351"/>
    </source>
</evidence>
<dbReference type="EMBL" id="JAJITD010000004">
    <property type="protein sequence ID" value="MCC8392710.1"/>
    <property type="molecule type" value="Genomic_DNA"/>
</dbReference>
<keyword evidence="3" id="KW-1185">Reference proteome</keyword>
<dbReference type="SUPFAM" id="SSF55486">
    <property type="entry name" value="Metalloproteases ('zincins'), catalytic domain"/>
    <property type="match status" value="1"/>
</dbReference>
<dbReference type="Gene3D" id="3.40.390.10">
    <property type="entry name" value="Collagenase (Catalytic Domain)"/>
    <property type="match status" value="1"/>
</dbReference>
<gene>
    <name evidence="2" type="ORF">LJ656_08930</name>
</gene>
<dbReference type="Proteomes" id="UP001431019">
    <property type="component" value="Unassembled WGS sequence"/>
</dbReference>
<feature type="domain" description="Lysine-specific metallo-endopeptidase" evidence="1">
    <location>
        <begin position="2"/>
        <end position="97"/>
    </location>
</feature>
<accession>A0ABS8JS36</accession>
<organism evidence="2 3">
    <name type="scientific">Paraburkholderia sejongensis</name>
    <dbReference type="NCBI Taxonomy" id="2886946"/>
    <lineage>
        <taxon>Bacteria</taxon>
        <taxon>Pseudomonadati</taxon>
        <taxon>Pseudomonadota</taxon>
        <taxon>Betaproteobacteria</taxon>
        <taxon>Burkholderiales</taxon>
        <taxon>Burkholderiaceae</taxon>
        <taxon>Paraburkholderia</taxon>
    </lineage>
</organism>
<reference evidence="2 3" key="1">
    <citation type="submission" date="2021-11" db="EMBL/GenBank/DDBJ databases">
        <authorList>
            <person name="Oh E.-T."/>
            <person name="Kim S.-B."/>
        </authorList>
    </citation>
    <scope>NUCLEOTIDE SEQUENCE [LARGE SCALE GENOMIC DNA]</scope>
    <source>
        <strain evidence="2 3">MMS20-SJTR3</strain>
    </source>
</reference>
<dbReference type="RefSeq" id="WP_230508928.1">
    <property type="nucleotide sequence ID" value="NZ_JAJITD010000004.1"/>
</dbReference>
<evidence type="ECO:0000313" key="2">
    <source>
        <dbReference type="EMBL" id="MCC8392710.1"/>
    </source>
</evidence>
<sequence length="104" mass="11647">MSCSLRPSKPETQASVCKPDSEKRIIAIHSAFCGSPFGKLDDACKVKTIIHECTHFNDTFESEDHMYGDRERGISIWAQREPHKAIENADSITGYVATFDRVVS</sequence>
<dbReference type="Pfam" id="PF14521">
    <property type="entry name" value="Aspzincin_M35"/>
    <property type="match status" value="1"/>
</dbReference>
<dbReference type="SMART" id="SM01351">
    <property type="entry name" value="Aspzincin_M35"/>
    <property type="match status" value="1"/>
</dbReference>
<dbReference type="InterPro" id="IPR024079">
    <property type="entry name" value="MetalloPept_cat_dom_sf"/>
</dbReference>
<evidence type="ECO:0000313" key="3">
    <source>
        <dbReference type="Proteomes" id="UP001431019"/>
    </source>
</evidence>
<comment type="caution">
    <text evidence="2">The sequence shown here is derived from an EMBL/GenBank/DDBJ whole genome shotgun (WGS) entry which is preliminary data.</text>
</comment>
<name>A0ABS8JS36_9BURK</name>